<dbReference type="InterPro" id="IPR042099">
    <property type="entry name" value="ANL_N_sf"/>
</dbReference>
<dbReference type="PANTHER" id="PTHR43845">
    <property type="entry name" value="BLR5969 PROTEIN"/>
    <property type="match status" value="1"/>
</dbReference>
<sequence>MIQELQRLLERAKERIPFYRERLRDVDPSKVKSVSDLRYIPFTTKEDLRERPFEDFLAVPEEEVIRIHSTSGTTGKPVIIAYTRKDVQDWTEMMARSLRFAGVTSKDRIQITPGYGLWTAGIGFQSGAEALGAWVIPMGPGNTEKQIEFMMLLKTTVITGTASYGLFLAEEISRRGIKDKLHLRKGIFGAEIWGDKRRKKIEDLLGIESFDIYGMTEIYGPGIGIDCSYHEGIHYWSDYLLFEVIDPETGDVLPPGEEGEIVITTLRKEAMPLIRFRTRDIGSLIPEPCKCGSPFPRISRIKGRTDDVITFKGVNILPSLFEEVISAVEGIDSEYEVHLYTEKGMDKMLVKVEIKDGRDPKEIERELEELFRKRAGVKADFELLSPGSLPRYEKKAKRIIDKREQ</sequence>
<evidence type="ECO:0000259" key="9">
    <source>
        <dbReference type="Pfam" id="PF00501"/>
    </source>
</evidence>
<dbReference type="PANTHER" id="PTHR43845:SF1">
    <property type="entry name" value="BLR5969 PROTEIN"/>
    <property type="match status" value="1"/>
</dbReference>
<dbReference type="Pfam" id="PF00501">
    <property type="entry name" value="AMP-binding"/>
    <property type="match status" value="1"/>
</dbReference>
<evidence type="ECO:0000256" key="5">
    <source>
        <dbReference type="ARBA" id="ARBA00061566"/>
    </source>
</evidence>
<evidence type="ECO:0000256" key="4">
    <source>
        <dbReference type="ARBA" id="ARBA00060591"/>
    </source>
</evidence>
<keyword evidence="3" id="KW-0547">Nucleotide-binding</keyword>
<name>A0A101EQ03_9THEM</name>
<dbReference type="GO" id="GO:0000166">
    <property type="term" value="F:nucleotide binding"/>
    <property type="evidence" value="ECO:0007669"/>
    <property type="project" value="UniProtKB-KW"/>
</dbReference>
<dbReference type="CDD" id="cd05913">
    <property type="entry name" value="PaaK"/>
    <property type="match status" value="1"/>
</dbReference>
<dbReference type="Pfam" id="PF14535">
    <property type="entry name" value="AMP-binding_C_2"/>
    <property type="match status" value="1"/>
</dbReference>
<evidence type="ECO:0000256" key="1">
    <source>
        <dbReference type="ARBA" id="ARBA00011245"/>
    </source>
</evidence>
<evidence type="ECO:0000313" key="12">
    <source>
        <dbReference type="Proteomes" id="UP000058636"/>
    </source>
</evidence>
<dbReference type="InterPro" id="IPR000873">
    <property type="entry name" value="AMP-dep_synth/lig_dom"/>
</dbReference>
<evidence type="ECO:0000259" key="10">
    <source>
        <dbReference type="Pfam" id="PF14535"/>
    </source>
</evidence>
<evidence type="ECO:0000313" key="11">
    <source>
        <dbReference type="EMBL" id="KUK22534.1"/>
    </source>
</evidence>
<dbReference type="Gene3D" id="3.40.50.12780">
    <property type="entry name" value="N-terminal domain of ligase-like"/>
    <property type="match status" value="1"/>
</dbReference>
<dbReference type="InterPro" id="IPR011880">
    <property type="entry name" value="PA_CoA_ligase"/>
</dbReference>
<organism evidence="11 12">
    <name type="scientific">Thermotoga petrophila</name>
    <dbReference type="NCBI Taxonomy" id="93929"/>
    <lineage>
        <taxon>Bacteria</taxon>
        <taxon>Thermotogati</taxon>
        <taxon>Thermotogota</taxon>
        <taxon>Thermotogae</taxon>
        <taxon>Thermotogales</taxon>
        <taxon>Thermotogaceae</taxon>
        <taxon>Thermotoga</taxon>
    </lineage>
</organism>
<reference evidence="11 12" key="1">
    <citation type="journal article" date="2015" name="MBio">
        <title>Genome-Resolved Metagenomic Analysis Reveals Roles for Candidate Phyla and Other Microbial Community Members in Biogeochemical Transformations in Oil Reservoirs.</title>
        <authorList>
            <person name="Hu P."/>
            <person name="Tom L."/>
            <person name="Singh A."/>
            <person name="Thomas B.C."/>
            <person name="Baker B.J."/>
            <person name="Piceno Y.M."/>
            <person name="Andersen G.L."/>
            <person name="Banfield J.F."/>
        </authorList>
    </citation>
    <scope>NUCLEOTIDE SEQUENCE [LARGE SCALE GENOMIC DNA]</scope>
    <source>
        <strain evidence="11">46_26</strain>
    </source>
</reference>
<dbReference type="SUPFAM" id="SSF56801">
    <property type="entry name" value="Acetyl-CoA synthetase-like"/>
    <property type="match status" value="1"/>
</dbReference>
<evidence type="ECO:0000256" key="2">
    <source>
        <dbReference type="ARBA" id="ARBA00022598"/>
    </source>
</evidence>
<proteinExistence type="inferred from homology"/>
<feature type="domain" description="AMP-dependent synthetase/ligase" evidence="9">
    <location>
        <begin position="53"/>
        <end position="264"/>
    </location>
</feature>
<dbReference type="InterPro" id="IPR028154">
    <property type="entry name" value="AMP-dep_Lig_C"/>
</dbReference>
<comment type="caution">
    <text evidence="11">The sequence shown here is derived from an EMBL/GenBank/DDBJ whole genome shotgun (WGS) entry which is preliminary data.</text>
</comment>
<keyword evidence="2 11" id="KW-0436">Ligase</keyword>
<comment type="pathway">
    <text evidence="4">Aromatic compound metabolism; phenylacetate degradation.</text>
</comment>
<dbReference type="AlphaFoldDB" id="A0A101EQ03"/>
<dbReference type="PIRSF" id="PIRSF006444">
    <property type="entry name" value="PaaK"/>
    <property type="match status" value="1"/>
</dbReference>
<dbReference type="FunFam" id="3.40.50.12780:FF:000016">
    <property type="entry name" value="Phenylacetate-coenzyme A ligase"/>
    <property type="match status" value="1"/>
</dbReference>
<evidence type="ECO:0000256" key="7">
    <source>
        <dbReference type="ARBA" id="ARBA00068695"/>
    </source>
</evidence>
<dbReference type="EMBL" id="LGFG01000138">
    <property type="protein sequence ID" value="KUK22534.1"/>
    <property type="molecule type" value="Genomic_DNA"/>
</dbReference>
<comment type="similarity">
    <text evidence="5">Belongs to the phenylacetyl-CoA ligase family.</text>
</comment>
<dbReference type="InterPro" id="IPR045851">
    <property type="entry name" value="AMP-bd_C_sf"/>
</dbReference>
<dbReference type="Proteomes" id="UP000058636">
    <property type="component" value="Unassembled WGS sequence"/>
</dbReference>
<feature type="domain" description="AMP-dependent ligase C-terminal" evidence="10">
    <location>
        <begin position="313"/>
        <end position="403"/>
    </location>
</feature>
<comment type="subunit">
    <text evidence="1">Monomer.</text>
</comment>
<dbReference type="Gene3D" id="3.30.300.30">
    <property type="match status" value="1"/>
</dbReference>
<evidence type="ECO:0000256" key="3">
    <source>
        <dbReference type="ARBA" id="ARBA00022741"/>
    </source>
</evidence>
<evidence type="ECO:0000256" key="6">
    <source>
        <dbReference type="ARBA" id="ARBA00066629"/>
    </source>
</evidence>
<dbReference type="EC" id="6.2.1.30" evidence="6"/>
<gene>
    <name evidence="11" type="ORF">XD57_1364</name>
</gene>
<accession>A0A101EQ03</accession>
<dbReference type="GO" id="GO:0010124">
    <property type="term" value="P:phenylacetate catabolic process"/>
    <property type="evidence" value="ECO:0007669"/>
    <property type="project" value="InterPro"/>
</dbReference>
<dbReference type="GO" id="GO:0047475">
    <property type="term" value="F:phenylacetate-CoA ligase activity"/>
    <property type="evidence" value="ECO:0007669"/>
    <property type="project" value="UniProtKB-EC"/>
</dbReference>
<evidence type="ECO:0000256" key="8">
    <source>
        <dbReference type="ARBA" id="ARBA00075111"/>
    </source>
</evidence>
<protein>
    <recommendedName>
        <fullName evidence="7">Phenylacetate-coenzyme A ligase</fullName>
        <ecNumber evidence="6">6.2.1.30</ecNumber>
    </recommendedName>
    <alternativeName>
        <fullName evidence="8">Phenylacetyl-CoA ligase</fullName>
    </alternativeName>
</protein>
<dbReference type="PATRIC" id="fig|93930.3.peg.406"/>